<evidence type="ECO:0000313" key="6">
    <source>
        <dbReference type="EMBL" id="KPV42749.1"/>
    </source>
</evidence>
<dbReference type="PATRIC" id="fig|471514.4.peg.4766"/>
<dbReference type="FunFam" id="3.40.640.10:FF:000009">
    <property type="entry name" value="Cystathionine gamma-synthase homolog"/>
    <property type="match status" value="1"/>
</dbReference>
<keyword evidence="3 4" id="KW-0663">Pyridoxal phosphate</keyword>
<evidence type="ECO:0000313" key="7">
    <source>
        <dbReference type="Proteomes" id="UP000050482"/>
    </source>
</evidence>
<organism evidence="6 7">
    <name type="scientific">Alicyclobacillus ferrooxydans</name>
    <dbReference type="NCBI Taxonomy" id="471514"/>
    <lineage>
        <taxon>Bacteria</taxon>
        <taxon>Bacillati</taxon>
        <taxon>Bacillota</taxon>
        <taxon>Bacilli</taxon>
        <taxon>Bacillales</taxon>
        <taxon>Alicyclobacillaceae</taxon>
        <taxon>Alicyclobacillus</taxon>
    </lineage>
</organism>
<gene>
    <name evidence="6" type="ORF">AN477_15445</name>
</gene>
<dbReference type="PANTHER" id="PTHR11808">
    <property type="entry name" value="TRANS-SULFURATION ENZYME FAMILY MEMBER"/>
    <property type="match status" value="1"/>
</dbReference>
<dbReference type="Proteomes" id="UP000050482">
    <property type="component" value="Unassembled WGS sequence"/>
</dbReference>
<dbReference type="InterPro" id="IPR054542">
    <property type="entry name" value="Cys_met_metab_PP"/>
</dbReference>
<dbReference type="GO" id="GO:0016846">
    <property type="term" value="F:carbon-sulfur lyase activity"/>
    <property type="evidence" value="ECO:0007669"/>
    <property type="project" value="TreeGrafter"/>
</dbReference>
<dbReference type="OrthoDB" id="9803887at2"/>
<dbReference type="STRING" id="471514.AN477_15445"/>
<evidence type="ECO:0000256" key="5">
    <source>
        <dbReference type="RuleBase" id="RU362118"/>
    </source>
</evidence>
<evidence type="ECO:0000256" key="3">
    <source>
        <dbReference type="ARBA" id="ARBA00022898"/>
    </source>
</evidence>
<keyword evidence="7" id="KW-1185">Reference proteome</keyword>
<dbReference type="InterPro" id="IPR015421">
    <property type="entry name" value="PyrdxlP-dep_Trfase_major"/>
</dbReference>
<evidence type="ECO:0000256" key="1">
    <source>
        <dbReference type="ARBA" id="ARBA00001933"/>
    </source>
</evidence>
<dbReference type="InterPro" id="IPR015422">
    <property type="entry name" value="PyrdxlP-dep_Trfase_small"/>
</dbReference>
<dbReference type="PANTHER" id="PTHR11808:SF90">
    <property type="entry name" value="CYSTATHIONINE GAMMA-SYNTHASE"/>
    <property type="match status" value="1"/>
</dbReference>
<comment type="cofactor">
    <cofactor evidence="1 5">
        <name>pyridoxal 5'-phosphate</name>
        <dbReference type="ChEBI" id="CHEBI:597326"/>
    </cofactor>
</comment>
<accession>A0A0N8PNX6</accession>
<dbReference type="GO" id="GO:0005737">
    <property type="term" value="C:cytoplasm"/>
    <property type="evidence" value="ECO:0007669"/>
    <property type="project" value="TreeGrafter"/>
</dbReference>
<comment type="caution">
    <text evidence="6">The sequence shown here is derived from an EMBL/GenBank/DDBJ whole genome shotgun (WGS) entry which is preliminary data.</text>
</comment>
<sequence length="379" mass="41098">MKLETKLAQAGNRIDKTTGAISIPIHHSTTYAHPRFTESTGFDYSRMGNPTRQVLEQTIAELEGGTAGFAFASGMAAIHCVCQLFQSGDHLIVSNDLYGGTYRLIEQILRPIGVSATYVNTSDTAQVEAAMSTATKAIFIETPTNPTMQITDIRACVELAQLKGVTVIVDNTFMTPVYQRPLELGADIVVHSATKFLGGHNDVLAGLVVTKDSFLAQRIAFYQNAIGAVLGPQDAWLLLRGMKTLALRMERHEENARALADWLVTHPAITRVYYPGLSTHPGKQVQERQSTGYGGVISFEVADKSMAPHVLDAVRLITFAESLGGVESLITFPAVQTHADIPQAVRESIGVTERLLRLSVGIEHIEDLKADLEQALASA</sequence>
<proteinExistence type="inferred from homology"/>
<dbReference type="InterPro" id="IPR000277">
    <property type="entry name" value="Cys/Met-Metab_PyrdxlP-dep_enz"/>
</dbReference>
<evidence type="ECO:0000256" key="2">
    <source>
        <dbReference type="ARBA" id="ARBA00009077"/>
    </source>
</evidence>
<dbReference type="PIRSF" id="PIRSF001434">
    <property type="entry name" value="CGS"/>
    <property type="match status" value="1"/>
</dbReference>
<dbReference type="Pfam" id="PF01053">
    <property type="entry name" value="Cys_Met_Meta_PP"/>
    <property type="match status" value="1"/>
</dbReference>
<dbReference type="FunFam" id="3.90.1150.10:FF:000033">
    <property type="entry name" value="Cystathionine gamma-synthase"/>
    <property type="match status" value="1"/>
</dbReference>
<feature type="modified residue" description="N6-(pyridoxal phosphate)lysine" evidence="4">
    <location>
        <position position="195"/>
    </location>
</feature>
<dbReference type="Gene3D" id="3.90.1150.10">
    <property type="entry name" value="Aspartate Aminotransferase, domain 1"/>
    <property type="match status" value="1"/>
</dbReference>
<dbReference type="GO" id="GO:0009086">
    <property type="term" value="P:methionine biosynthetic process"/>
    <property type="evidence" value="ECO:0007669"/>
    <property type="project" value="UniProtKB-ARBA"/>
</dbReference>
<dbReference type="EC" id="2.5.1.48" evidence="6"/>
<dbReference type="SUPFAM" id="SSF53383">
    <property type="entry name" value="PLP-dependent transferases"/>
    <property type="match status" value="1"/>
</dbReference>
<dbReference type="Gene3D" id="3.40.640.10">
    <property type="entry name" value="Type I PLP-dependent aspartate aminotransferase-like (Major domain)"/>
    <property type="match status" value="1"/>
</dbReference>
<comment type="similarity">
    <text evidence="2 5">Belongs to the trans-sulfuration enzymes family.</text>
</comment>
<protein>
    <submittedName>
        <fullName evidence="6">Cystathionine gamma-synthase</fullName>
        <ecNumber evidence="6">2.5.1.48</ecNumber>
    </submittedName>
</protein>
<dbReference type="PROSITE" id="PS00868">
    <property type="entry name" value="CYS_MET_METAB_PP"/>
    <property type="match status" value="1"/>
</dbReference>
<dbReference type="RefSeq" id="WP_054970066.1">
    <property type="nucleotide sequence ID" value="NZ_LJCO01000069.1"/>
</dbReference>
<dbReference type="GO" id="GO:0003962">
    <property type="term" value="F:cystathionine gamma-synthase activity"/>
    <property type="evidence" value="ECO:0007669"/>
    <property type="project" value="UniProtKB-EC"/>
</dbReference>
<keyword evidence="6" id="KW-0808">Transferase</keyword>
<evidence type="ECO:0000256" key="4">
    <source>
        <dbReference type="PIRSR" id="PIRSR001434-2"/>
    </source>
</evidence>
<reference evidence="6 7" key="1">
    <citation type="submission" date="2015-09" db="EMBL/GenBank/DDBJ databases">
        <title>Draft genome sequence of Alicyclobacillus ferrooxydans DSM 22381.</title>
        <authorList>
            <person name="Hemp J."/>
        </authorList>
    </citation>
    <scope>NUCLEOTIDE SEQUENCE [LARGE SCALE GENOMIC DNA]</scope>
    <source>
        <strain evidence="6 7">TC-34</strain>
    </source>
</reference>
<name>A0A0N8PNX6_9BACL</name>
<dbReference type="AlphaFoldDB" id="A0A0N8PNX6"/>
<dbReference type="GO" id="GO:0019346">
    <property type="term" value="P:transsulfuration"/>
    <property type="evidence" value="ECO:0007669"/>
    <property type="project" value="InterPro"/>
</dbReference>
<dbReference type="InterPro" id="IPR015424">
    <property type="entry name" value="PyrdxlP-dep_Trfase"/>
</dbReference>
<dbReference type="EMBL" id="LJCO01000069">
    <property type="protein sequence ID" value="KPV42749.1"/>
    <property type="molecule type" value="Genomic_DNA"/>
</dbReference>
<dbReference type="CDD" id="cd00614">
    <property type="entry name" value="CGS_like"/>
    <property type="match status" value="1"/>
</dbReference>
<dbReference type="GO" id="GO:0030170">
    <property type="term" value="F:pyridoxal phosphate binding"/>
    <property type="evidence" value="ECO:0007669"/>
    <property type="project" value="InterPro"/>
</dbReference>